<reference evidence="5 6" key="1">
    <citation type="submission" date="2019-06" db="EMBL/GenBank/DDBJ databases">
        <title>Nitrosomonas stercoris KYUHI-S whole genome shotgun sequence.</title>
        <authorList>
            <person name="Nakagawa T."/>
            <person name="Tsuchiya Y."/>
            <person name="Takahashi R."/>
        </authorList>
    </citation>
    <scope>NUCLEOTIDE SEQUENCE [LARGE SCALE GENOMIC DNA]</scope>
    <source>
        <strain evidence="5 6">KYUHI-S</strain>
    </source>
</reference>
<proteinExistence type="inferred from homology"/>
<dbReference type="Gene3D" id="3.90.950.10">
    <property type="match status" value="1"/>
</dbReference>
<name>A0A4Y1YLH5_9PROT</name>
<dbReference type="HAMAP" id="MF_00528">
    <property type="entry name" value="Maf"/>
    <property type="match status" value="1"/>
</dbReference>
<comment type="subcellular location">
    <subcellularLocation>
        <location evidence="4">Cytoplasm</location>
    </subcellularLocation>
</comment>
<dbReference type="Pfam" id="PF02545">
    <property type="entry name" value="Maf"/>
    <property type="match status" value="1"/>
</dbReference>
<sequence>MKNRTIYPRLVLGSSSIYRREQLQRLQIPFEIASPNVEEFALPDEIPEATALRLAKEKAYALAKSFPDALIITADQVAALGTVQLGKPLNHENAVQQLQMMQGKEVVFHTALCVLNSYTARLQTRVIPCLVKYRELSAKQIEHYLVREQPYHCAGSAKAEGLGIALIASITGEDPNALIGLPLIALVDMLTAEGVEIL</sequence>
<dbReference type="SUPFAM" id="SSF52972">
    <property type="entry name" value="ITPase-like"/>
    <property type="match status" value="1"/>
</dbReference>
<evidence type="ECO:0000313" key="5">
    <source>
        <dbReference type="EMBL" id="BBL34992.1"/>
    </source>
</evidence>
<dbReference type="InterPro" id="IPR003697">
    <property type="entry name" value="Maf-like"/>
</dbReference>
<feature type="site" description="Important for substrate specificity" evidence="4">
    <location>
        <position position="76"/>
    </location>
</feature>
<evidence type="ECO:0000256" key="2">
    <source>
        <dbReference type="ARBA" id="ARBA00022801"/>
    </source>
</evidence>
<comment type="caution">
    <text evidence="4">Lacks conserved residue(s) required for the propagation of feature annotation.</text>
</comment>
<organism evidence="5 6">
    <name type="scientific">Nitrosomonas stercoris</name>
    <dbReference type="NCBI Taxonomy" id="1444684"/>
    <lineage>
        <taxon>Bacteria</taxon>
        <taxon>Pseudomonadati</taxon>
        <taxon>Pseudomonadota</taxon>
        <taxon>Betaproteobacteria</taxon>
        <taxon>Nitrosomonadales</taxon>
        <taxon>Nitrosomonadaceae</taxon>
        <taxon>Nitrosomonas</taxon>
    </lineage>
</organism>
<dbReference type="AlphaFoldDB" id="A0A4Y1YLH5"/>
<dbReference type="CDD" id="cd00555">
    <property type="entry name" value="Maf"/>
    <property type="match status" value="1"/>
</dbReference>
<dbReference type="KEGG" id="nst:Nstercoris_01246"/>
<comment type="similarity">
    <text evidence="4">Belongs to the Maf family. YceF subfamily.</text>
</comment>
<dbReference type="EMBL" id="AP019755">
    <property type="protein sequence ID" value="BBL34992.1"/>
    <property type="molecule type" value="Genomic_DNA"/>
</dbReference>
<evidence type="ECO:0000256" key="1">
    <source>
        <dbReference type="ARBA" id="ARBA00001968"/>
    </source>
</evidence>
<keyword evidence="4" id="KW-0963">Cytoplasm</keyword>
<feature type="site" description="Important for substrate specificity" evidence="4">
    <location>
        <position position="160"/>
    </location>
</feature>
<evidence type="ECO:0000313" key="6">
    <source>
        <dbReference type="Proteomes" id="UP000316473"/>
    </source>
</evidence>
<accession>A0A4Y1YLH5</accession>
<evidence type="ECO:0000256" key="4">
    <source>
        <dbReference type="HAMAP-Rule" id="MF_00528"/>
    </source>
</evidence>
<comment type="cofactor">
    <cofactor evidence="1 4">
        <name>a divalent metal cation</name>
        <dbReference type="ChEBI" id="CHEBI:60240"/>
    </cofactor>
</comment>
<feature type="site" description="Important for substrate specificity" evidence="4">
    <location>
        <position position="18"/>
    </location>
</feature>
<protein>
    <recommendedName>
        <fullName evidence="4">7-methyl-GTP pyrophosphatase</fullName>
        <shortName evidence="4">m(7)GTP pyrophosphatase</shortName>
        <ecNumber evidence="4">3.6.1.-</ecNumber>
    </recommendedName>
</protein>
<comment type="catalytic activity">
    <reaction evidence="4">
        <text>N(7)-methyl-GTP + H2O = N(7)-methyl-GMP + diphosphate + H(+)</text>
        <dbReference type="Rhea" id="RHEA:58744"/>
        <dbReference type="ChEBI" id="CHEBI:15377"/>
        <dbReference type="ChEBI" id="CHEBI:15378"/>
        <dbReference type="ChEBI" id="CHEBI:33019"/>
        <dbReference type="ChEBI" id="CHEBI:58285"/>
        <dbReference type="ChEBI" id="CHEBI:87133"/>
    </reaction>
</comment>
<dbReference type="InterPro" id="IPR029001">
    <property type="entry name" value="ITPase-like_fam"/>
</dbReference>
<dbReference type="GO" id="GO:0047429">
    <property type="term" value="F:nucleoside triphosphate diphosphatase activity"/>
    <property type="evidence" value="ECO:0007669"/>
    <property type="project" value="InterPro"/>
</dbReference>
<dbReference type="GO" id="GO:0009117">
    <property type="term" value="P:nucleotide metabolic process"/>
    <property type="evidence" value="ECO:0007669"/>
    <property type="project" value="UniProtKB-KW"/>
</dbReference>
<dbReference type="NCBIfam" id="TIGR00172">
    <property type="entry name" value="maf"/>
    <property type="match status" value="1"/>
</dbReference>
<keyword evidence="6" id="KW-1185">Reference proteome</keyword>
<dbReference type="PANTHER" id="PTHR43213:SF5">
    <property type="entry name" value="BIFUNCTIONAL DTTP_UTP PYROPHOSPHATASE_METHYLTRANSFERASE PROTEIN-RELATED"/>
    <property type="match status" value="1"/>
</dbReference>
<keyword evidence="3 4" id="KW-0546">Nucleotide metabolism</keyword>
<evidence type="ECO:0000256" key="3">
    <source>
        <dbReference type="ARBA" id="ARBA00023080"/>
    </source>
</evidence>
<dbReference type="Proteomes" id="UP000316473">
    <property type="component" value="Chromosome"/>
</dbReference>
<dbReference type="EC" id="3.6.1.-" evidence="4"/>
<dbReference type="GO" id="GO:0005737">
    <property type="term" value="C:cytoplasm"/>
    <property type="evidence" value="ECO:0007669"/>
    <property type="project" value="UniProtKB-SubCell"/>
</dbReference>
<dbReference type="PIRSF" id="PIRSF006305">
    <property type="entry name" value="Maf"/>
    <property type="match status" value="1"/>
</dbReference>
<comment type="function">
    <text evidence="4">Nucleoside triphosphate pyrophosphatase that hydrolyzes 7-methyl-GTP (m(7)GTP). May have a dual role in cell division arrest and in preventing the incorporation of modified nucleotides into cellular nucleic acids.</text>
</comment>
<keyword evidence="2 4" id="KW-0378">Hydrolase</keyword>
<feature type="active site" description="Proton acceptor" evidence="4">
    <location>
        <position position="75"/>
    </location>
</feature>
<gene>
    <name evidence="5" type="ORF">Nstercoris_01246</name>
</gene>
<dbReference type="PANTHER" id="PTHR43213">
    <property type="entry name" value="BIFUNCTIONAL DTTP/UTP PYROPHOSPHATASE/METHYLTRANSFERASE PROTEIN-RELATED"/>
    <property type="match status" value="1"/>
</dbReference>